<dbReference type="Pfam" id="PF01182">
    <property type="entry name" value="Glucosamine_iso"/>
    <property type="match status" value="1"/>
</dbReference>
<feature type="non-terminal residue" evidence="3">
    <location>
        <position position="157"/>
    </location>
</feature>
<dbReference type="EMBL" id="JABXXP010000761">
    <property type="protein sequence ID" value="NVN13156.1"/>
    <property type="molecule type" value="Genomic_DNA"/>
</dbReference>
<protein>
    <submittedName>
        <fullName evidence="3">Glucosamine-6-phosphate deaminase</fullName>
    </submittedName>
</protein>
<reference evidence="3 4" key="1">
    <citation type="submission" date="2020-06" db="EMBL/GenBank/DDBJ databases">
        <title>Description of novel acetic acid bacteria.</title>
        <authorList>
            <person name="Sombolestani A."/>
        </authorList>
    </citation>
    <scope>NUCLEOTIDE SEQUENCE [LARGE SCALE GENOMIC DNA]</scope>
    <source>
        <strain evidence="3 4">LMG 31431</strain>
    </source>
</reference>
<proteinExistence type="predicted"/>
<dbReference type="InterPro" id="IPR004547">
    <property type="entry name" value="Glucosamine6P_isomerase"/>
</dbReference>
<sequence length="157" mass="16999">MKIMVRADDGQVASVAARLIAEQVKARPASVLGLATGRTMERVYAELVAIARAEAIDFSRCRSFNLDEYVGLPAGSVHSYRAYMEAHLFRHIDIRPENTMLPDGMAADLESEAARYDAAIREAGGIDLQLAGIGETGHIGFNEPLSPLASRTRAITL</sequence>
<name>A0A7Y7J087_9PROT</name>
<dbReference type="Proteomes" id="UP000534870">
    <property type="component" value="Unassembled WGS sequence"/>
</dbReference>
<dbReference type="PANTHER" id="PTHR11280:SF5">
    <property type="entry name" value="GLUCOSAMINE-6-PHOSPHATE ISOMERASE"/>
    <property type="match status" value="1"/>
</dbReference>
<dbReference type="CDD" id="cd01399">
    <property type="entry name" value="GlcN6P_deaminase"/>
    <property type="match status" value="1"/>
</dbReference>
<evidence type="ECO:0000313" key="3">
    <source>
        <dbReference type="EMBL" id="NVN13156.1"/>
    </source>
</evidence>
<dbReference type="Gene3D" id="3.40.50.1360">
    <property type="match status" value="1"/>
</dbReference>
<keyword evidence="1" id="KW-0378">Hydrolase</keyword>
<dbReference type="GO" id="GO:0005737">
    <property type="term" value="C:cytoplasm"/>
    <property type="evidence" value="ECO:0007669"/>
    <property type="project" value="TreeGrafter"/>
</dbReference>
<comment type="caution">
    <text evidence="3">The sequence shown here is derived from an EMBL/GenBank/DDBJ whole genome shotgun (WGS) entry which is preliminary data.</text>
</comment>
<dbReference type="GO" id="GO:0042802">
    <property type="term" value="F:identical protein binding"/>
    <property type="evidence" value="ECO:0007669"/>
    <property type="project" value="TreeGrafter"/>
</dbReference>
<dbReference type="InterPro" id="IPR037171">
    <property type="entry name" value="NagB/RpiA_transferase-like"/>
</dbReference>
<evidence type="ECO:0000256" key="1">
    <source>
        <dbReference type="ARBA" id="ARBA00022801"/>
    </source>
</evidence>
<dbReference type="GO" id="GO:0006043">
    <property type="term" value="P:glucosamine catabolic process"/>
    <property type="evidence" value="ECO:0007669"/>
    <property type="project" value="TreeGrafter"/>
</dbReference>
<dbReference type="GO" id="GO:0005975">
    <property type="term" value="P:carbohydrate metabolic process"/>
    <property type="evidence" value="ECO:0007669"/>
    <property type="project" value="InterPro"/>
</dbReference>
<dbReference type="SUPFAM" id="SSF100950">
    <property type="entry name" value="NagB/RpiA/CoA transferase-like"/>
    <property type="match status" value="1"/>
</dbReference>
<dbReference type="AlphaFoldDB" id="A0A7Y7J087"/>
<dbReference type="GO" id="GO:0004342">
    <property type="term" value="F:glucosamine-6-phosphate deaminase activity"/>
    <property type="evidence" value="ECO:0007669"/>
    <property type="project" value="InterPro"/>
</dbReference>
<dbReference type="PANTHER" id="PTHR11280">
    <property type="entry name" value="GLUCOSAMINE-6-PHOSPHATE ISOMERASE"/>
    <property type="match status" value="1"/>
</dbReference>
<feature type="domain" description="Glucosamine/galactosamine-6-phosphate isomerase" evidence="2">
    <location>
        <begin position="12"/>
        <end position="139"/>
    </location>
</feature>
<dbReference type="RefSeq" id="WP_176641583.1">
    <property type="nucleotide sequence ID" value="NZ_JABXXP010000761.1"/>
</dbReference>
<evidence type="ECO:0000313" key="4">
    <source>
        <dbReference type="Proteomes" id="UP000534870"/>
    </source>
</evidence>
<evidence type="ECO:0000259" key="2">
    <source>
        <dbReference type="Pfam" id="PF01182"/>
    </source>
</evidence>
<gene>
    <name evidence="3" type="ORF">HUK84_18800</name>
</gene>
<dbReference type="InterPro" id="IPR006148">
    <property type="entry name" value="Glc/Gal-6P_isomerase"/>
</dbReference>
<dbReference type="GO" id="GO:0019262">
    <property type="term" value="P:N-acetylneuraminate catabolic process"/>
    <property type="evidence" value="ECO:0007669"/>
    <property type="project" value="TreeGrafter"/>
</dbReference>
<organism evidence="3 4">
    <name type="scientific">Nguyenibacter vanlangensis</name>
    <dbReference type="NCBI Taxonomy" id="1216886"/>
    <lineage>
        <taxon>Bacteria</taxon>
        <taxon>Pseudomonadati</taxon>
        <taxon>Pseudomonadota</taxon>
        <taxon>Alphaproteobacteria</taxon>
        <taxon>Acetobacterales</taxon>
        <taxon>Acetobacteraceae</taxon>
        <taxon>Nguyenibacter</taxon>
    </lineage>
</organism>
<dbReference type="GO" id="GO:0006046">
    <property type="term" value="P:N-acetylglucosamine catabolic process"/>
    <property type="evidence" value="ECO:0007669"/>
    <property type="project" value="TreeGrafter"/>
</dbReference>
<accession>A0A7Y7J087</accession>